<name>A0A0L0SF61_ALLM3</name>
<keyword evidence="5" id="KW-1185">Reference proteome</keyword>
<dbReference type="Proteomes" id="UP000054350">
    <property type="component" value="Unassembled WGS sequence"/>
</dbReference>
<evidence type="ECO:0000256" key="1">
    <source>
        <dbReference type="SAM" id="Coils"/>
    </source>
</evidence>
<reference evidence="4 5" key="1">
    <citation type="submission" date="2009-11" db="EMBL/GenBank/DDBJ databases">
        <title>Annotation of Allomyces macrogynus ATCC 38327.</title>
        <authorList>
            <consortium name="The Broad Institute Genome Sequencing Platform"/>
            <person name="Russ C."/>
            <person name="Cuomo C."/>
            <person name="Burger G."/>
            <person name="Gray M.W."/>
            <person name="Holland P.W.H."/>
            <person name="King N."/>
            <person name="Lang F.B.F."/>
            <person name="Roger A.J."/>
            <person name="Ruiz-Trillo I."/>
            <person name="Young S.K."/>
            <person name="Zeng Q."/>
            <person name="Gargeya S."/>
            <person name="Fitzgerald M."/>
            <person name="Haas B."/>
            <person name="Abouelleil A."/>
            <person name="Alvarado L."/>
            <person name="Arachchi H.M."/>
            <person name="Berlin A."/>
            <person name="Chapman S.B."/>
            <person name="Gearin G."/>
            <person name="Goldberg J."/>
            <person name="Griggs A."/>
            <person name="Gujja S."/>
            <person name="Hansen M."/>
            <person name="Heiman D."/>
            <person name="Howarth C."/>
            <person name="Larimer J."/>
            <person name="Lui A."/>
            <person name="MacDonald P.J.P."/>
            <person name="McCowen C."/>
            <person name="Montmayeur A."/>
            <person name="Murphy C."/>
            <person name="Neiman D."/>
            <person name="Pearson M."/>
            <person name="Priest M."/>
            <person name="Roberts A."/>
            <person name="Saif S."/>
            <person name="Shea T."/>
            <person name="Sisk P."/>
            <person name="Stolte C."/>
            <person name="Sykes S."/>
            <person name="Wortman J."/>
            <person name="Nusbaum C."/>
            <person name="Birren B."/>
        </authorList>
    </citation>
    <scope>NUCLEOTIDE SEQUENCE [LARGE SCALE GENOMIC DNA]</scope>
    <source>
        <strain evidence="4 5">ATCC 38327</strain>
    </source>
</reference>
<evidence type="ECO:0000313" key="5">
    <source>
        <dbReference type="Proteomes" id="UP000054350"/>
    </source>
</evidence>
<dbReference type="InterPro" id="IPR023139">
    <property type="entry name" value="PBDC1-like_dom_sf"/>
</dbReference>
<evidence type="ECO:0000259" key="3">
    <source>
        <dbReference type="Pfam" id="PF04669"/>
    </source>
</evidence>
<reference evidence="5" key="2">
    <citation type="submission" date="2009-11" db="EMBL/GenBank/DDBJ databases">
        <title>The Genome Sequence of Allomyces macrogynus strain ATCC 38327.</title>
        <authorList>
            <consortium name="The Broad Institute Genome Sequencing Platform"/>
            <person name="Russ C."/>
            <person name="Cuomo C."/>
            <person name="Shea T."/>
            <person name="Young S.K."/>
            <person name="Zeng Q."/>
            <person name="Koehrsen M."/>
            <person name="Haas B."/>
            <person name="Borodovsky M."/>
            <person name="Guigo R."/>
            <person name="Alvarado L."/>
            <person name="Berlin A."/>
            <person name="Borenstein D."/>
            <person name="Chen Z."/>
            <person name="Engels R."/>
            <person name="Freedman E."/>
            <person name="Gellesch M."/>
            <person name="Goldberg J."/>
            <person name="Griggs A."/>
            <person name="Gujja S."/>
            <person name="Heiman D."/>
            <person name="Hepburn T."/>
            <person name="Howarth C."/>
            <person name="Jen D."/>
            <person name="Larson L."/>
            <person name="Lewis B."/>
            <person name="Mehta T."/>
            <person name="Park D."/>
            <person name="Pearson M."/>
            <person name="Roberts A."/>
            <person name="Saif S."/>
            <person name="Shenoy N."/>
            <person name="Sisk P."/>
            <person name="Stolte C."/>
            <person name="Sykes S."/>
            <person name="Walk T."/>
            <person name="White J."/>
            <person name="Yandava C."/>
            <person name="Burger G."/>
            <person name="Gray M.W."/>
            <person name="Holland P.W.H."/>
            <person name="King N."/>
            <person name="Lang F.B.F."/>
            <person name="Roger A.J."/>
            <person name="Ruiz-Trillo I."/>
            <person name="Lander E."/>
            <person name="Nusbaum C."/>
        </authorList>
    </citation>
    <scope>NUCLEOTIDE SEQUENCE [LARGE SCALE GENOMIC DNA]</scope>
    <source>
        <strain evidence="5">ATCC 38327</strain>
    </source>
</reference>
<evidence type="ECO:0000313" key="4">
    <source>
        <dbReference type="EMBL" id="KNE61141.1"/>
    </source>
</evidence>
<proteinExistence type="predicted"/>
<evidence type="ECO:0000256" key="2">
    <source>
        <dbReference type="SAM" id="MobiDB-lite"/>
    </source>
</evidence>
<organism evidence="4 5">
    <name type="scientific">Allomyces macrogynus (strain ATCC 38327)</name>
    <name type="common">Allomyces javanicus var. macrogynus</name>
    <dbReference type="NCBI Taxonomy" id="578462"/>
    <lineage>
        <taxon>Eukaryota</taxon>
        <taxon>Fungi</taxon>
        <taxon>Fungi incertae sedis</taxon>
        <taxon>Blastocladiomycota</taxon>
        <taxon>Blastocladiomycetes</taxon>
        <taxon>Blastocladiales</taxon>
        <taxon>Blastocladiaceae</taxon>
        <taxon>Allomyces</taxon>
    </lineage>
</organism>
<feature type="compositionally biased region" description="Pro residues" evidence="2">
    <location>
        <begin position="97"/>
        <end position="106"/>
    </location>
</feature>
<dbReference type="eggNOG" id="KOG4093">
    <property type="taxonomic scope" value="Eukaryota"/>
</dbReference>
<feature type="domain" description="Polysaccharide biosynthesis" evidence="3">
    <location>
        <begin position="247"/>
        <end position="367"/>
    </location>
</feature>
<feature type="coiled-coil region" evidence="1">
    <location>
        <begin position="208"/>
        <end position="235"/>
    </location>
</feature>
<dbReference type="EMBL" id="GG745337">
    <property type="protein sequence ID" value="KNE61141.1"/>
    <property type="molecule type" value="Genomic_DNA"/>
</dbReference>
<dbReference type="VEuPathDB" id="FungiDB:AMAG_06893"/>
<keyword evidence="1" id="KW-0175">Coiled coil</keyword>
<accession>A0A0L0SF61</accession>
<feature type="compositionally biased region" description="Low complexity" evidence="2">
    <location>
        <begin position="1"/>
        <end position="15"/>
    </location>
</feature>
<dbReference type="PANTHER" id="PTHR13410:SF9">
    <property type="entry name" value="PROTEIN PBDC1"/>
    <property type="match status" value="1"/>
</dbReference>
<dbReference type="AlphaFoldDB" id="A0A0L0SF61"/>
<protein>
    <recommendedName>
        <fullName evidence="3">Polysaccharide biosynthesis domain-containing protein</fullName>
    </recommendedName>
</protein>
<dbReference type="Pfam" id="PF04669">
    <property type="entry name" value="PBDC1"/>
    <property type="match status" value="1"/>
</dbReference>
<feature type="region of interest" description="Disordered" evidence="2">
    <location>
        <begin position="1"/>
        <end position="114"/>
    </location>
</feature>
<sequence>MSALSAPVPAAAAVAEPSWTTVAPRRAPRPRHVSMPRLVERAVQTLESSLAPSGHADIDNEPATTSTTTKSGRRTKTPARLPRAATASSPRAAARSPSPPLPPSPPTSASSFGDDVHLDHLLLAAPQRSWADAIKSTSPVRSSGPASDSIRNALFATPSHSSAASVTDETLSNASSWDGAALKGEEAVVEVPAQDAVANAKTAMRRKAARKARKAALAQAEAKQWERALKEHDTATQLQSVPPEQLTWAQRAIAFASTHSKRLAKYGCKTHLTKIDQELAKAVRATFPTIDLLTLDVAQFTDEEVKRKWAALAQRYAASLPNDWRELTLLRIRAAQDYTDTNSFVVTRGQFYAIEAARNVEGVNEAFVPDEDD</sequence>
<dbReference type="GO" id="GO:0005737">
    <property type="term" value="C:cytoplasm"/>
    <property type="evidence" value="ECO:0007669"/>
    <property type="project" value="TreeGrafter"/>
</dbReference>
<dbReference type="STRING" id="578462.A0A0L0SF61"/>
<dbReference type="PANTHER" id="PTHR13410">
    <property type="entry name" value="PROTEIN PBDC1"/>
    <property type="match status" value="1"/>
</dbReference>
<dbReference type="OrthoDB" id="10248897at2759"/>
<dbReference type="Gene3D" id="1.10.3560.10">
    <property type="entry name" value="yst0336 like domain"/>
    <property type="match status" value="1"/>
</dbReference>
<feature type="compositionally biased region" description="Low complexity" evidence="2">
    <location>
        <begin position="78"/>
        <end position="96"/>
    </location>
</feature>
<gene>
    <name evidence="4" type="ORF">AMAG_06893</name>
</gene>
<dbReference type="InterPro" id="IPR008476">
    <property type="entry name" value="PBDC1_metazoa/fungi"/>
</dbReference>
<dbReference type="InterPro" id="IPR021148">
    <property type="entry name" value="Polysacc_synth_dom"/>
</dbReference>